<keyword evidence="12" id="KW-1185">Reference proteome</keyword>
<feature type="domain" description="5'-Nucleotidase C-terminal" evidence="10">
    <location>
        <begin position="291"/>
        <end position="469"/>
    </location>
</feature>
<name>V4AZH9_LOTGI</name>
<dbReference type="GO" id="GO:0000166">
    <property type="term" value="F:nucleotide binding"/>
    <property type="evidence" value="ECO:0007669"/>
    <property type="project" value="UniProtKB-KW"/>
</dbReference>
<dbReference type="GO" id="GO:0006196">
    <property type="term" value="P:AMP catabolic process"/>
    <property type="evidence" value="ECO:0007669"/>
    <property type="project" value="TreeGrafter"/>
</dbReference>
<dbReference type="STRING" id="225164.V4AZH9"/>
<sequence>SLNLTILHTNDVHARFEQTNKYSSACSEQNQLAEKCYGGYARLIGKVKDIKMKYPNSIVLDGGDQFQGTTWFYKYGGNVTAYFMNLLGYDAMAIGNHEFDNKVSGLIPFLEKTNFNVLSSNIDASKESMIEGKFKKSTILDVGGEKVAVIGYTTVDTPSISSTAAQQYLNKKRSYNFNSLIQLHETVTSFDYHGYNKDHDVNILSEPENHIFLYELLPFVDLGSDRFTTSNRQCCLLGRFAKKVKGIKVARVVGRWYKPILDDAMIWTHATVLNELKPWREEVDGFKKTEIGETRVFLEGDSLVCRRAECNLGNAIVDGMLRYNLNNKVANKWNNVSIVLLNSGGIRAPIDQGRLCIITVEDVLTTLPFRNTISLIDLKGDVLVEVLEHSVGSLSPDKSDDLKGRFLQFSGLRVKYNLYKSAGNRVVDVKVLCTECRIPTFEELDLNKYYRVILGDYIAGGGDGYEMIKNKGINYLDKGDVDNAVFNDYLKKYSPIIQGLDGRIEF</sequence>
<comment type="similarity">
    <text evidence="2 8">Belongs to the 5'-nucleotidase family.</text>
</comment>
<evidence type="ECO:0000256" key="2">
    <source>
        <dbReference type="ARBA" id="ARBA00006654"/>
    </source>
</evidence>
<dbReference type="CTD" id="20252539"/>
<dbReference type="Pfam" id="PF02872">
    <property type="entry name" value="5_nucleotid_C"/>
    <property type="match status" value="1"/>
</dbReference>
<evidence type="ECO:0000313" key="12">
    <source>
        <dbReference type="Proteomes" id="UP000030746"/>
    </source>
</evidence>
<evidence type="ECO:0000256" key="4">
    <source>
        <dbReference type="ARBA" id="ARBA00022723"/>
    </source>
</evidence>
<evidence type="ECO:0000256" key="7">
    <source>
        <dbReference type="ARBA" id="ARBA00022801"/>
    </source>
</evidence>
<keyword evidence="7 8" id="KW-0378">Hydrolase</keyword>
<proteinExistence type="inferred from homology"/>
<dbReference type="GO" id="GO:0005886">
    <property type="term" value="C:plasma membrane"/>
    <property type="evidence" value="ECO:0007669"/>
    <property type="project" value="TreeGrafter"/>
</dbReference>
<dbReference type="Gene3D" id="3.90.780.10">
    <property type="entry name" value="5'-Nucleotidase, C-terminal domain"/>
    <property type="match status" value="1"/>
</dbReference>
<keyword evidence="4" id="KW-0479">Metal-binding</keyword>
<dbReference type="InterPro" id="IPR004843">
    <property type="entry name" value="Calcineurin-like_PHP"/>
</dbReference>
<dbReference type="PANTHER" id="PTHR11575:SF24">
    <property type="entry name" value="5'-NUCLEOTIDASE"/>
    <property type="match status" value="1"/>
</dbReference>
<evidence type="ECO:0000256" key="6">
    <source>
        <dbReference type="ARBA" id="ARBA00022741"/>
    </source>
</evidence>
<feature type="domain" description="Calcineurin-like phosphoesterase" evidence="9">
    <location>
        <begin position="4"/>
        <end position="171"/>
    </location>
</feature>
<dbReference type="InterPro" id="IPR036907">
    <property type="entry name" value="5'-Nucleotdase_C_sf"/>
</dbReference>
<evidence type="ECO:0000259" key="10">
    <source>
        <dbReference type="Pfam" id="PF02872"/>
    </source>
</evidence>
<dbReference type="PROSITE" id="PS00786">
    <property type="entry name" value="5_NUCLEOTIDASE_2"/>
    <property type="match status" value="1"/>
</dbReference>
<reference evidence="11 12" key="1">
    <citation type="journal article" date="2013" name="Nature">
        <title>Insights into bilaterian evolution from three spiralian genomes.</title>
        <authorList>
            <person name="Simakov O."/>
            <person name="Marletaz F."/>
            <person name="Cho S.J."/>
            <person name="Edsinger-Gonzales E."/>
            <person name="Havlak P."/>
            <person name="Hellsten U."/>
            <person name="Kuo D.H."/>
            <person name="Larsson T."/>
            <person name="Lv J."/>
            <person name="Arendt D."/>
            <person name="Savage R."/>
            <person name="Osoegawa K."/>
            <person name="de Jong P."/>
            <person name="Grimwood J."/>
            <person name="Chapman J.A."/>
            <person name="Shapiro H."/>
            <person name="Aerts A."/>
            <person name="Otillar R.P."/>
            <person name="Terry A.Y."/>
            <person name="Boore J.L."/>
            <person name="Grigoriev I.V."/>
            <person name="Lindberg D.R."/>
            <person name="Seaver E.C."/>
            <person name="Weisblat D.A."/>
            <person name="Putnam N.H."/>
            <person name="Rokhsar D.S."/>
        </authorList>
    </citation>
    <scope>NUCLEOTIDE SEQUENCE [LARGE SCALE GENOMIC DNA]</scope>
</reference>
<comment type="catalytic activity">
    <reaction evidence="1">
        <text>a ribonucleoside 5'-phosphate + H2O = a ribonucleoside + phosphate</text>
        <dbReference type="Rhea" id="RHEA:12484"/>
        <dbReference type="ChEBI" id="CHEBI:15377"/>
        <dbReference type="ChEBI" id="CHEBI:18254"/>
        <dbReference type="ChEBI" id="CHEBI:43474"/>
        <dbReference type="ChEBI" id="CHEBI:58043"/>
        <dbReference type="EC" id="3.1.3.5"/>
    </reaction>
</comment>
<dbReference type="PRINTS" id="PR01607">
    <property type="entry name" value="APYRASEFAMLY"/>
</dbReference>
<protein>
    <recommendedName>
        <fullName evidence="3">5'-nucleotidase</fullName>
        <ecNumber evidence="3">3.1.3.5</ecNumber>
    </recommendedName>
</protein>
<dbReference type="EMBL" id="KB200109">
    <property type="protein sequence ID" value="ESP03128.1"/>
    <property type="molecule type" value="Genomic_DNA"/>
</dbReference>
<organism evidence="11 12">
    <name type="scientific">Lottia gigantea</name>
    <name type="common">Giant owl limpet</name>
    <dbReference type="NCBI Taxonomy" id="225164"/>
    <lineage>
        <taxon>Eukaryota</taxon>
        <taxon>Metazoa</taxon>
        <taxon>Spiralia</taxon>
        <taxon>Lophotrochozoa</taxon>
        <taxon>Mollusca</taxon>
        <taxon>Gastropoda</taxon>
        <taxon>Patellogastropoda</taxon>
        <taxon>Lottioidea</taxon>
        <taxon>Lottiidae</taxon>
        <taxon>Lottia</taxon>
    </lineage>
</organism>
<evidence type="ECO:0000313" key="11">
    <source>
        <dbReference type="EMBL" id="ESP03128.1"/>
    </source>
</evidence>
<dbReference type="Proteomes" id="UP000030746">
    <property type="component" value="Unassembled WGS sequence"/>
</dbReference>
<evidence type="ECO:0000256" key="1">
    <source>
        <dbReference type="ARBA" id="ARBA00000815"/>
    </source>
</evidence>
<dbReference type="OrthoDB" id="7722975at2759"/>
<gene>
    <name evidence="11" type="ORF">LOTGIDRAFT_82528</name>
</gene>
<dbReference type="PANTHER" id="PTHR11575">
    <property type="entry name" value="5'-NUCLEOTIDASE-RELATED"/>
    <property type="match status" value="1"/>
</dbReference>
<feature type="non-terminal residue" evidence="11">
    <location>
        <position position="1"/>
    </location>
</feature>
<keyword evidence="6 8" id="KW-0547">Nucleotide-binding</keyword>
<keyword evidence="5" id="KW-0732">Signal</keyword>
<dbReference type="KEGG" id="lgi:LOTGIDRAFT_82528"/>
<dbReference type="PROSITE" id="PS00785">
    <property type="entry name" value="5_NUCLEOTIDASE_1"/>
    <property type="match status" value="1"/>
</dbReference>
<dbReference type="SUPFAM" id="SSF55816">
    <property type="entry name" value="5'-nucleotidase (syn. UDP-sugar hydrolase), C-terminal domain"/>
    <property type="match status" value="1"/>
</dbReference>
<dbReference type="Pfam" id="PF00149">
    <property type="entry name" value="Metallophos"/>
    <property type="match status" value="1"/>
</dbReference>
<dbReference type="InterPro" id="IPR029052">
    <property type="entry name" value="Metallo-depent_PP-like"/>
</dbReference>
<evidence type="ECO:0000259" key="9">
    <source>
        <dbReference type="Pfam" id="PF00149"/>
    </source>
</evidence>
<dbReference type="InterPro" id="IPR008334">
    <property type="entry name" value="5'-Nucleotdase_C"/>
</dbReference>
<feature type="non-terminal residue" evidence="11">
    <location>
        <position position="506"/>
    </location>
</feature>
<dbReference type="Gene3D" id="3.60.21.10">
    <property type="match status" value="1"/>
</dbReference>
<accession>V4AZH9</accession>
<dbReference type="GO" id="GO:0008253">
    <property type="term" value="F:5'-nucleotidase activity"/>
    <property type="evidence" value="ECO:0007669"/>
    <property type="project" value="UniProtKB-EC"/>
</dbReference>
<evidence type="ECO:0000256" key="5">
    <source>
        <dbReference type="ARBA" id="ARBA00022729"/>
    </source>
</evidence>
<dbReference type="SUPFAM" id="SSF56300">
    <property type="entry name" value="Metallo-dependent phosphatases"/>
    <property type="match status" value="1"/>
</dbReference>
<dbReference type="OMA" id="WFTIFKH"/>
<dbReference type="InterPro" id="IPR006179">
    <property type="entry name" value="5_nucleotidase/apyrase"/>
</dbReference>
<dbReference type="FunFam" id="3.90.780.10:FF:000001">
    <property type="entry name" value="NT5E isoform 3"/>
    <property type="match status" value="1"/>
</dbReference>
<dbReference type="GeneID" id="20252539"/>
<dbReference type="AlphaFoldDB" id="V4AZH9"/>
<dbReference type="GO" id="GO:0046872">
    <property type="term" value="F:metal ion binding"/>
    <property type="evidence" value="ECO:0007669"/>
    <property type="project" value="UniProtKB-KW"/>
</dbReference>
<evidence type="ECO:0000256" key="3">
    <source>
        <dbReference type="ARBA" id="ARBA00012643"/>
    </source>
</evidence>
<dbReference type="RefSeq" id="XP_009046178.1">
    <property type="nucleotide sequence ID" value="XM_009047930.1"/>
</dbReference>
<evidence type="ECO:0000256" key="8">
    <source>
        <dbReference type="RuleBase" id="RU362119"/>
    </source>
</evidence>
<dbReference type="InterPro" id="IPR006146">
    <property type="entry name" value="5'-Nucleotdase_CS"/>
</dbReference>
<dbReference type="HOGENOM" id="CLU_005854_7_1_1"/>
<dbReference type="EC" id="3.1.3.5" evidence="3"/>